<organism evidence="1 2">
    <name type="scientific">Marinobacter halophilus</name>
    <dbReference type="NCBI Taxonomy" id="1323740"/>
    <lineage>
        <taxon>Bacteria</taxon>
        <taxon>Pseudomonadati</taxon>
        <taxon>Pseudomonadota</taxon>
        <taxon>Gammaproteobacteria</taxon>
        <taxon>Pseudomonadales</taxon>
        <taxon>Marinobacteraceae</taxon>
        <taxon>Marinobacter</taxon>
    </lineage>
</organism>
<comment type="caution">
    <text evidence="1">The sequence shown here is derived from an EMBL/GenBank/DDBJ whole genome shotgun (WGS) entry which is preliminary data.</text>
</comment>
<evidence type="ECO:0000313" key="2">
    <source>
        <dbReference type="Proteomes" id="UP000238385"/>
    </source>
</evidence>
<keyword evidence="2" id="KW-1185">Reference proteome</keyword>
<dbReference type="InterPro" id="IPR014729">
    <property type="entry name" value="Rossmann-like_a/b/a_fold"/>
</dbReference>
<gene>
    <name evidence="1" type="ORF">C7H08_15305</name>
</gene>
<protein>
    <recommendedName>
        <fullName evidence="3">Asparagine synthetase domain-containing protein</fullName>
    </recommendedName>
</protein>
<dbReference type="RefSeq" id="WP_106673104.1">
    <property type="nucleotide sequence ID" value="NZ_BMFE01000002.1"/>
</dbReference>
<accession>A0A2T1K9M3</accession>
<dbReference type="OrthoDB" id="6344064at2"/>
<dbReference type="Proteomes" id="UP000238385">
    <property type="component" value="Unassembled WGS sequence"/>
</dbReference>
<name>A0A2T1K9M3_9GAMM</name>
<evidence type="ECO:0008006" key="3">
    <source>
        <dbReference type="Google" id="ProtNLM"/>
    </source>
</evidence>
<dbReference type="AlphaFoldDB" id="A0A2T1K9M3"/>
<reference evidence="1 2" key="1">
    <citation type="submission" date="2018-03" db="EMBL/GenBank/DDBJ databases">
        <title>Marinobacter brunus sp. nov., a marine bacterium of Gamma-proteobacteria isolated from the surface seawater of the South China Sea.</title>
        <authorList>
            <person name="Cheng H."/>
            <person name="Wu Y.-H."/>
            <person name="Xamxidin M."/>
            <person name="Xu X.-W."/>
        </authorList>
    </citation>
    <scope>NUCLEOTIDE SEQUENCE [LARGE SCALE GENOMIC DNA]</scope>
    <source>
        <strain evidence="1 2">JCM 30472</strain>
    </source>
</reference>
<dbReference type="Gene3D" id="3.40.50.620">
    <property type="entry name" value="HUPs"/>
    <property type="match status" value="1"/>
</dbReference>
<dbReference type="EMBL" id="PXNN01000017">
    <property type="protein sequence ID" value="PSF06473.1"/>
    <property type="molecule type" value="Genomic_DNA"/>
</dbReference>
<sequence length="585" mass="66613">MAVFTIEDVSETVTKVAAECAERTHFTVNSQWGIRFEGTMATRTDLEKWIFIWYGESNVEPDFKRVVDLIESGHFAELWGFRGVLIAISKVDGCIYVFNDAYGSFPVYVNSSRREGEPIVSDSMRCFAGHNVDWVSFYQFLSLGYIFGGNSLFDGVSRLKANCGLKLAYVNEKPVISRFPLKNFWNGSGTASTDDLIDIFRAEAEGFEDTQIMMSGGWDSRLLLTVLEHKKPLLYTHGNLQSRETAIVRDIASVCGLPLVERGFDPVDFGVEIFSSYLRKNESAMFTHWNPAGLQAAQKKLLMTAGTFGEVLGGHYGTLNTLPGKKKYASLLMHMVGAGALLDSVLHLHDRQTILSYLRMSNYRVLWFVESQLAENLRSRDLVEQSNQRVRALFESYEEQGMEDAQAMFERFYTEHRGGQYINRQLTNAAQGNRFRNIFTNRELLAAASSIPFSQRAHNKINKEIIKKLNPKLLDFPLAATLANARRPLLVQESSRAFRKLVEKNTVMLPLYQKFSRYGDRSFGWNSFRDIVSQELMEKVSPLLSDKIWNHQKLNEAVKSDNSSNMYPLFDMISKAITIDYIIRE</sequence>
<evidence type="ECO:0000313" key="1">
    <source>
        <dbReference type="EMBL" id="PSF06473.1"/>
    </source>
</evidence>
<proteinExistence type="predicted"/>
<dbReference type="SUPFAM" id="SSF52402">
    <property type="entry name" value="Adenine nucleotide alpha hydrolases-like"/>
    <property type="match status" value="1"/>
</dbReference>